<organism evidence="3">
    <name type="scientific">Schistocephalus solidus</name>
    <name type="common">Tapeworm</name>
    <dbReference type="NCBI Taxonomy" id="70667"/>
    <lineage>
        <taxon>Eukaryota</taxon>
        <taxon>Metazoa</taxon>
        <taxon>Spiralia</taxon>
        <taxon>Lophotrochozoa</taxon>
        <taxon>Platyhelminthes</taxon>
        <taxon>Cestoda</taxon>
        <taxon>Eucestoda</taxon>
        <taxon>Diphyllobothriidea</taxon>
        <taxon>Diphyllobothriidae</taxon>
        <taxon>Schistocephalus</taxon>
    </lineage>
</organism>
<evidence type="ECO:0000313" key="2">
    <source>
        <dbReference type="Proteomes" id="UP000275846"/>
    </source>
</evidence>
<proteinExistence type="predicted"/>
<accession>A0A183TQT9</accession>
<gene>
    <name evidence="1" type="ORF">SSLN_LOCUS18837</name>
</gene>
<reference evidence="3" key="1">
    <citation type="submission" date="2016-06" db="UniProtKB">
        <authorList>
            <consortium name="WormBaseParasite"/>
        </authorList>
    </citation>
    <scope>IDENTIFICATION</scope>
</reference>
<reference evidence="1 2" key="2">
    <citation type="submission" date="2018-11" db="EMBL/GenBank/DDBJ databases">
        <authorList>
            <consortium name="Pathogen Informatics"/>
        </authorList>
    </citation>
    <scope>NUCLEOTIDE SEQUENCE [LARGE SCALE GENOMIC DNA]</scope>
    <source>
        <strain evidence="1 2">NST_G2</strain>
    </source>
</reference>
<sequence>MPKGVDATRLKAKVGRLDMHEFEVCVEFWKSLLRRQQCIGVGKIRPSAISLADQNVLPAARTEESTVLKGIALDDPEKAMRCQLEEIREGIEDLLRRRRRSRRKQFKQ</sequence>
<evidence type="ECO:0000313" key="3">
    <source>
        <dbReference type="WBParaSite" id="SSLN_0001955401-mRNA-1"/>
    </source>
</evidence>
<dbReference type="OrthoDB" id="10478509at2759"/>
<dbReference type="WBParaSite" id="SSLN_0001955401-mRNA-1">
    <property type="protein sequence ID" value="SSLN_0001955401-mRNA-1"/>
    <property type="gene ID" value="SSLN_0001955401"/>
</dbReference>
<evidence type="ECO:0000313" key="1">
    <source>
        <dbReference type="EMBL" id="VDM05223.1"/>
    </source>
</evidence>
<dbReference type="AlphaFoldDB" id="A0A183TQT9"/>
<name>A0A183TQT9_SCHSO</name>
<dbReference type="Proteomes" id="UP000275846">
    <property type="component" value="Unassembled WGS sequence"/>
</dbReference>
<protein>
    <submittedName>
        <fullName evidence="1 3">Uncharacterized protein</fullName>
    </submittedName>
</protein>
<keyword evidence="2" id="KW-1185">Reference proteome</keyword>
<dbReference type="EMBL" id="UYSU01045467">
    <property type="protein sequence ID" value="VDM05223.1"/>
    <property type="molecule type" value="Genomic_DNA"/>
</dbReference>